<accession>A0A1W2BNG3</accession>
<dbReference type="STRING" id="1938817.SAMN06296008_11439"/>
<dbReference type="Gene3D" id="1.10.3210.10">
    <property type="entry name" value="Hypothetical protein af1432"/>
    <property type="match status" value="1"/>
</dbReference>
<gene>
    <name evidence="1" type="ORF">SAMN06296008_11439</name>
</gene>
<dbReference type="SUPFAM" id="SSF109604">
    <property type="entry name" value="HD-domain/PDEase-like"/>
    <property type="match status" value="1"/>
</dbReference>
<evidence type="ECO:0000313" key="1">
    <source>
        <dbReference type="EMBL" id="SMC74242.1"/>
    </source>
</evidence>
<evidence type="ECO:0008006" key="3">
    <source>
        <dbReference type="Google" id="ProtNLM"/>
    </source>
</evidence>
<dbReference type="RefSeq" id="WP_084285203.1">
    <property type="nucleotide sequence ID" value="NZ_FWXJ01000014.1"/>
</dbReference>
<proteinExistence type="predicted"/>
<keyword evidence="2" id="KW-1185">Reference proteome</keyword>
<evidence type="ECO:0000313" key="2">
    <source>
        <dbReference type="Proteomes" id="UP000192708"/>
    </source>
</evidence>
<dbReference type="Proteomes" id="UP000192708">
    <property type="component" value="Unassembled WGS sequence"/>
</dbReference>
<dbReference type="AlphaFoldDB" id="A0A1W2BNG3"/>
<sequence>MDFDRSGLVALIKREFKLNWHGVHGANHWARVLHHGKTIGTIRKADLLVIELFGFLHDSCRFDEHRDLLHGKRAAEFAHGIQGTFFQLTPKQLDTLCYAMKHHSGGEVSTNKTIQTCWDADRLDLGRVRIIPSPQYLSKQAALLIDTAYDWSIQVPRKHHVR</sequence>
<name>A0A1W2BNG3_9BURK</name>
<protein>
    <recommendedName>
        <fullName evidence="3">HD domain-containing protein</fullName>
    </recommendedName>
</protein>
<reference evidence="1 2" key="1">
    <citation type="submission" date="2017-04" db="EMBL/GenBank/DDBJ databases">
        <authorList>
            <person name="Afonso C.L."/>
            <person name="Miller P.J."/>
            <person name="Scott M.A."/>
            <person name="Spackman E."/>
            <person name="Goraichik I."/>
            <person name="Dimitrov K.M."/>
            <person name="Suarez D.L."/>
            <person name="Swayne D.E."/>
        </authorList>
    </citation>
    <scope>NUCLEOTIDE SEQUENCE [LARGE SCALE GENOMIC DNA]</scope>
    <source>
        <strain evidence="1 2">VK13</strain>
    </source>
</reference>
<dbReference type="EMBL" id="FWXJ01000014">
    <property type="protein sequence ID" value="SMC74242.1"/>
    <property type="molecule type" value="Genomic_DNA"/>
</dbReference>
<dbReference type="OrthoDB" id="9797344at2"/>
<organism evidence="1 2">
    <name type="scientific">Polynucleobacter kasalickyi</name>
    <dbReference type="NCBI Taxonomy" id="1938817"/>
    <lineage>
        <taxon>Bacteria</taxon>
        <taxon>Pseudomonadati</taxon>
        <taxon>Pseudomonadota</taxon>
        <taxon>Betaproteobacteria</taxon>
        <taxon>Burkholderiales</taxon>
        <taxon>Burkholderiaceae</taxon>
        <taxon>Polynucleobacter</taxon>
    </lineage>
</organism>